<feature type="compositionally biased region" description="Low complexity" evidence="1">
    <location>
        <begin position="206"/>
        <end position="216"/>
    </location>
</feature>
<feature type="compositionally biased region" description="Polar residues" evidence="1">
    <location>
        <begin position="325"/>
        <end position="345"/>
    </location>
</feature>
<dbReference type="Proteomes" id="UP001219934">
    <property type="component" value="Unassembled WGS sequence"/>
</dbReference>
<feature type="compositionally biased region" description="Acidic residues" evidence="1">
    <location>
        <begin position="265"/>
        <end position="276"/>
    </location>
</feature>
<feature type="compositionally biased region" description="Basic and acidic residues" evidence="1">
    <location>
        <begin position="539"/>
        <end position="548"/>
    </location>
</feature>
<accession>A0AAD6FJ77</accession>
<sequence length="858" mass="94544">MPPLCPPPTLSITEEILEFINQSRAREGLKAIHCDSPEQDLDQPKESPPPEQTNFTCPLPPVACPSSPELIPTMQLEQQTAEMEDDAAILQSQSEDLNEEKQPGDETLTNEEEQVGSCQSPKEEEESTISSPNPNPHLQRCQLPTRSSHLTKRDKKIIEKIRSYYEIPSGLVKTSVSRFDVNGHQEEVESAGSRRTEATDAEMEPHSPISPVSSPSADAEHDGQADDPISSLDFEALGPASSVMPDNETPKQEDLNLESNQDVPVGEEADIQDEKEDVCKKPIEEGFDEQQEDETSVVATQEQGIHSPPSTITDTCREESIKPSAGTQALVNGHTPIQEQPSGSINEAPKPLTTTETSQTTETKESTVTRTQQCDLEKTIGNLEGLPSQIKVGRWSHHSRIVSDNRVFFEGMGSDVAGIGLFEASPVVDPMLMENSERILSKVQTIARMYSAKASTMKVPLHQKRSGGAWNQSWRSNRVSGRSNQSQTESRGSQIQTQTQTQYRQQTQNQMDVNQSYDHAETKYGHQVQTKAKVQSQTESREEQTIHEERTIKTAESLTSDFQELASVPCDPLLIGQVFEKEDQTPACQSQSNAFTLSRPRDFISALNKERDSMTQNQDDRSDADERQNRQRSELIGGCHVSPVCVNSTSVPNPSALNKPKCDISKERDQQDLPAVQYIQDQQIYTGRNDDTLTKQVQSVHESPEYGELSTAEPSPGPAGDQAQKETLILAERGSDNLGVSGGPKNDGKPDSSSNTRMVLQGSSVIFAGEKPHYGQHSHVTFDPSQVSGHRVTETSEDHRAGAPSPWSSCQNAESNPVDRLPTFTSQRPHDLPTAAGQQAASDTRYFCCRLNTICVEI</sequence>
<feature type="region of interest" description="Disordered" evidence="1">
    <location>
        <begin position="523"/>
        <end position="548"/>
    </location>
</feature>
<feature type="region of interest" description="Disordered" evidence="1">
    <location>
        <begin position="696"/>
        <end position="756"/>
    </location>
</feature>
<feature type="compositionally biased region" description="Acidic residues" evidence="1">
    <location>
        <begin position="285"/>
        <end position="295"/>
    </location>
</feature>
<feature type="compositionally biased region" description="Polar residues" evidence="1">
    <location>
        <begin position="527"/>
        <end position="538"/>
    </location>
</feature>
<feature type="region of interest" description="Disordered" evidence="1">
    <location>
        <begin position="793"/>
        <end position="816"/>
    </location>
</feature>
<feature type="region of interest" description="Disordered" evidence="1">
    <location>
        <begin position="610"/>
        <end position="630"/>
    </location>
</feature>
<evidence type="ECO:0000313" key="2">
    <source>
        <dbReference type="EMBL" id="KAJ4935643.1"/>
    </source>
</evidence>
<feature type="compositionally biased region" description="Polar residues" evidence="1">
    <location>
        <begin position="806"/>
        <end position="815"/>
    </location>
</feature>
<feature type="compositionally biased region" description="Low complexity" evidence="1">
    <location>
        <begin position="494"/>
        <end position="510"/>
    </location>
</feature>
<name>A0AAD6FJ77_9TELE</name>
<dbReference type="EMBL" id="JAPTMU010000011">
    <property type="protein sequence ID" value="KAJ4935643.1"/>
    <property type="molecule type" value="Genomic_DNA"/>
</dbReference>
<feature type="region of interest" description="Disordered" evidence="1">
    <location>
        <begin position="30"/>
        <end position="154"/>
    </location>
</feature>
<gene>
    <name evidence="2" type="ORF">JOQ06_017174</name>
</gene>
<dbReference type="AlphaFoldDB" id="A0AAD6FJ77"/>
<feature type="compositionally biased region" description="Basic and acidic residues" evidence="1">
    <location>
        <begin position="181"/>
        <end position="198"/>
    </location>
</feature>
<feature type="compositionally biased region" description="Polar residues" evidence="1">
    <location>
        <begin position="469"/>
        <end position="493"/>
    </location>
</feature>
<reference evidence="2" key="1">
    <citation type="submission" date="2022-11" db="EMBL/GenBank/DDBJ databases">
        <title>Chromosome-level genome of Pogonophryne albipinna.</title>
        <authorList>
            <person name="Jo E."/>
        </authorList>
    </citation>
    <scope>NUCLEOTIDE SEQUENCE</scope>
    <source>
        <strain evidence="2">SGF0006</strain>
        <tissue evidence="2">Muscle</tissue>
    </source>
</reference>
<protein>
    <submittedName>
        <fullName evidence="2">Uncharacterized protein</fullName>
    </submittedName>
</protein>
<comment type="caution">
    <text evidence="2">The sequence shown here is derived from an EMBL/GenBank/DDBJ whole genome shotgun (WGS) entry which is preliminary data.</text>
</comment>
<evidence type="ECO:0000313" key="3">
    <source>
        <dbReference type="Proteomes" id="UP001219934"/>
    </source>
</evidence>
<feature type="region of interest" description="Disordered" evidence="1">
    <location>
        <begin position="458"/>
        <end position="510"/>
    </location>
</feature>
<organism evidence="2 3">
    <name type="scientific">Pogonophryne albipinna</name>
    <dbReference type="NCBI Taxonomy" id="1090488"/>
    <lineage>
        <taxon>Eukaryota</taxon>
        <taxon>Metazoa</taxon>
        <taxon>Chordata</taxon>
        <taxon>Craniata</taxon>
        <taxon>Vertebrata</taxon>
        <taxon>Euteleostomi</taxon>
        <taxon>Actinopterygii</taxon>
        <taxon>Neopterygii</taxon>
        <taxon>Teleostei</taxon>
        <taxon>Neoteleostei</taxon>
        <taxon>Acanthomorphata</taxon>
        <taxon>Eupercaria</taxon>
        <taxon>Perciformes</taxon>
        <taxon>Notothenioidei</taxon>
        <taxon>Pogonophryne</taxon>
    </lineage>
</organism>
<proteinExistence type="predicted"/>
<feature type="region of interest" description="Disordered" evidence="1">
    <location>
        <begin position="178"/>
        <end position="371"/>
    </location>
</feature>
<feature type="compositionally biased region" description="Polar residues" evidence="1">
    <location>
        <begin position="297"/>
        <end position="314"/>
    </location>
</feature>
<evidence type="ECO:0000256" key="1">
    <source>
        <dbReference type="SAM" id="MobiDB-lite"/>
    </source>
</evidence>
<keyword evidence="3" id="KW-1185">Reference proteome</keyword>